<dbReference type="Proteomes" id="UP000295680">
    <property type="component" value="Unassembled WGS sequence"/>
</dbReference>
<gene>
    <name evidence="1" type="ORF">EV192_107157</name>
</gene>
<dbReference type="AlphaFoldDB" id="A0A4R2JAD8"/>
<organism evidence="1 2">
    <name type="scientific">Actinocrispum wychmicini</name>
    <dbReference type="NCBI Taxonomy" id="1213861"/>
    <lineage>
        <taxon>Bacteria</taxon>
        <taxon>Bacillati</taxon>
        <taxon>Actinomycetota</taxon>
        <taxon>Actinomycetes</taxon>
        <taxon>Pseudonocardiales</taxon>
        <taxon>Pseudonocardiaceae</taxon>
        <taxon>Actinocrispum</taxon>
    </lineage>
</organism>
<dbReference type="SUPFAM" id="SSF53383">
    <property type="entry name" value="PLP-dependent transferases"/>
    <property type="match status" value="1"/>
</dbReference>
<dbReference type="InterPro" id="IPR051446">
    <property type="entry name" value="HTH_trans_reg/aminotransferase"/>
</dbReference>
<comment type="caution">
    <text evidence="1">The sequence shown here is derived from an EMBL/GenBank/DDBJ whole genome shotgun (WGS) entry which is preliminary data.</text>
</comment>
<evidence type="ECO:0000313" key="1">
    <source>
        <dbReference type="EMBL" id="TCO55734.1"/>
    </source>
</evidence>
<name>A0A4R2JAD8_9PSEU</name>
<dbReference type="InterPro" id="IPR015424">
    <property type="entry name" value="PyrdxlP-dep_Trfase"/>
</dbReference>
<dbReference type="InterPro" id="IPR015422">
    <property type="entry name" value="PyrdxlP-dep_Trfase_small"/>
</dbReference>
<sequence length="130" mass="14055">MRTVDDFLVACSLQEAAVELVSTPGWERHLRALATALRERCAVLAAGLVREIPEWTITHVPAGGLHLWVRPTADYLAEAARSHGVSIADGRQYFAAEPPGTFLRIGFAATAELAEGVRRLALAARDLPGR</sequence>
<keyword evidence="2" id="KW-1185">Reference proteome</keyword>
<evidence type="ECO:0000313" key="2">
    <source>
        <dbReference type="Proteomes" id="UP000295680"/>
    </source>
</evidence>
<accession>A0A4R2JAD8</accession>
<dbReference type="EMBL" id="SLWS01000007">
    <property type="protein sequence ID" value="TCO55734.1"/>
    <property type="molecule type" value="Genomic_DNA"/>
</dbReference>
<protein>
    <recommendedName>
        <fullName evidence="3">Aminotransferase class I and II</fullName>
    </recommendedName>
</protein>
<dbReference type="PANTHER" id="PTHR46577:SF1">
    <property type="entry name" value="HTH-TYPE TRANSCRIPTIONAL REGULATORY PROTEIN GABR"/>
    <property type="match status" value="1"/>
</dbReference>
<dbReference type="PANTHER" id="PTHR46577">
    <property type="entry name" value="HTH-TYPE TRANSCRIPTIONAL REGULATORY PROTEIN GABR"/>
    <property type="match status" value="1"/>
</dbReference>
<evidence type="ECO:0008006" key="3">
    <source>
        <dbReference type="Google" id="ProtNLM"/>
    </source>
</evidence>
<reference evidence="1 2" key="1">
    <citation type="submission" date="2019-03" db="EMBL/GenBank/DDBJ databases">
        <title>Genomic Encyclopedia of Type Strains, Phase IV (KMG-IV): sequencing the most valuable type-strain genomes for metagenomic binning, comparative biology and taxonomic classification.</title>
        <authorList>
            <person name="Goeker M."/>
        </authorList>
    </citation>
    <scope>NUCLEOTIDE SEQUENCE [LARGE SCALE GENOMIC DNA]</scope>
    <source>
        <strain evidence="1 2">DSM 45934</strain>
    </source>
</reference>
<proteinExistence type="predicted"/>
<dbReference type="Gene3D" id="3.90.1150.10">
    <property type="entry name" value="Aspartate Aminotransferase, domain 1"/>
    <property type="match status" value="1"/>
</dbReference>